<keyword evidence="1" id="KW-1133">Transmembrane helix</keyword>
<name>A0A803Q0I7_CANSA</name>
<keyword evidence="1" id="KW-0472">Membrane</keyword>
<dbReference type="EMBL" id="UZAU01000584">
    <property type="status" value="NOT_ANNOTATED_CDS"/>
    <property type="molecule type" value="Genomic_DNA"/>
</dbReference>
<accession>A0A803Q0I7</accession>
<reference evidence="2" key="2">
    <citation type="submission" date="2021-03" db="UniProtKB">
        <authorList>
            <consortium name="EnsemblPlants"/>
        </authorList>
    </citation>
    <scope>IDENTIFICATION</scope>
</reference>
<evidence type="ECO:0000256" key="1">
    <source>
        <dbReference type="SAM" id="Phobius"/>
    </source>
</evidence>
<dbReference type="EnsemblPlants" id="evm.model.06.914">
    <property type="protein sequence ID" value="cds.evm.model.06.914"/>
    <property type="gene ID" value="evm.TU.06.914"/>
</dbReference>
<evidence type="ECO:0000313" key="3">
    <source>
        <dbReference type="Proteomes" id="UP000596661"/>
    </source>
</evidence>
<keyword evidence="1" id="KW-0812">Transmembrane</keyword>
<protein>
    <submittedName>
        <fullName evidence="2">Uncharacterized protein</fullName>
    </submittedName>
</protein>
<dbReference type="Proteomes" id="UP000596661">
    <property type="component" value="Chromosome 6"/>
</dbReference>
<sequence>KGVLQTRLVVVKRNTTIQLVQKVLHKLNQQRKKVVEVHQHVLLCLNYATKKKKDKSVMDEITQQTMVTLQELEEINRDISKEKSMNDTYSEIMGKKRYGSIRIYGFGVCPSDVWENKSSKKRNQSKYIKALESEQKELRSKVQNDNVNNTLTIHDKVRSLISHFLLLLLLLLLLLFNI</sequence>
<reference evidence="2" key="1">
    <citation type="submission" date="2018-11" db="EMBL/GenBank/DDBJ databases">
        <authorList>
            <person name="Grassa J C."/>
        </authorList>
    </citation>
    <scope>NUCLEOTIDE SEQUENCE [LARGE SCALE GENOMIC DNA]</scope>
</reference>
<dbReference type="AlphaFoldDB" id="A0A803Q0I7"/>
<feature type="transmembrane region" description="Helical" evidence="1">
    <location>
        <begin position="160"/>
        <end position="176"/>
    </location>
</feature>
<organism evidence="2 3">
    <name type="scientific">Cannabis sativa</name>
    <name type="common">Hemp</name>
    <name type="synonym">Marijuana</name>
    <dbReference type="NCBI Taxonomy" id="3483"/>
    <lineage>
        <taxon>Eukaryota</taxon>
        <taxon>Viridiplantae</taxon>
        <taxon>Streptophyta</taxon>
        <taxon>Embryophyta</taxon>
        <taxon>Tracheophyta</taxon>
        <taxon>Spermatophyta</taxon>
        <taxon>Magnoliopsida</taxon>
        <taxon>eudicotyledons</taxon>
        <taxon>Gunneridae</taxon>
        <taxon>Pentapetalae</taxon>
        <taxon>rosids</taxon>
        <taxon>fabids</taxon>
        <taxon>Rosales</taxon>
        <taxon>Cannabaceae</taxon>
        <taxon>Cannabis</taxon>
    </lineage>
</organism>
<dbReference type="Gramene" id="evm.model.06.914">
    <property type="protein sequence ID" value="cds.evm.model.06.914"/>
    <property type="gene ID" value="evm.TU.06.914"/>
</dbReference>
<keyword evidence="3" id="KW-1185">Reference proteome</keyword>
<evidence type="ECO:0000313" key="2">
    <source>
        <dbReference type="EnsemblPlants" id="cds.evm.model.06.914"/>
    </source>
</evidence>
<proteinExistence type="predicted"/>